<evidence type="ECO:0000313" key="1">
    <source>
        <dbReference type="EMBL" id="KAK2143137.1"/>
    </source>
</evidence>
<protein>
    <submittedName>
        <fullName evidence="1">Uncharacterized protein</fullName>
    </submittedName>
</protein>
<comment type="caution">
    <text evidence="1">The sequence shown here is derived from an EMBL/GenBank/DDBJ whole genome shotgun (WGS) entry which is preliminary data.</text>
</comment>
<dbReference type="Proteomes" id="UP001208570">
    <property type="component" value="Unassembled WGS sequence"/>
</dbReference>
<dbReference type="Pfam" id="PF07801">
    <property type="entry name" value="DUF1647"/>
    <property type="match status" value="1"/>
</dbReference>
<name>A0AAD9MRJ9_9ANNE</name>
<reference evidence="1" key="1">
    <citation type="journal article" date="2023" name="Mol. Biol. Evol.">
        <title>Third-Generation Sequencing Reveals the Adaptive Role of the Epigenome in Three Deep-Sea Polychaetes.</title>
        <authorList>
            <person name="Perez M."/>
            <person name="Aroh O."/>
            <person name="Sun Y."/>
            <person name="Lan Y."/>
            <person name="Juniper S.K."/>
            <person name="Young C.R."/>
            <person name="Angers B."/>
            <person name="Qian P.Y."/>
        </authorList>
    </citation>
    <scope>NUCLEOTIDE SEQUENCE</scope>
    <source>
        <strain evidence="1">P08H-3</strain>
    </source>
</reference>
<gene>
    <name evidence="1" type="ORF">LSH36_874g01076</name>
</gene>
<dbReference type="AlphaFoldDB" id="A0AAD9MRJ9"/>
<sequence>MTRPGRKFAVDIHLAKQIKQMSKHFFVLNEQTMDKFVFVMAASSNHFEESMDGVASIQHHFPGKKLFYYDLGLHHQQVLRMKSWKWVEYRKFDFTIYPKYFDENLRMVGWKPIIIQVSSLIENHWH</sequence>
<dbReference type="PANTHER" id="PTHR31389">
    <property type="entry name" value="LD39211P"/>
    <property type="match status" value="1"/>
</dbReference>
<proteinExistence type="predicted"/>
<dbReference type="InterPro" id="IPR012444">
    <property type="entry name" value="DUF1647"/>
</dbReference>
<dbReference type="PANTHER" id="PTHR31389:SF4">
    <property type="entry name" value="LD39211P"/>
    <property type="match status" value="1"/>
</dbReference>
<dbReference type="EMBL" id="JAODUP010000874">
    <property type="protein sequence ID" value="KAK2143137.1"/>
    <property type="molecule type" value="Genomic_DNA"/>
</dbReference>
<organism evidence="1 2">
    <name type="scientific">Paralvinella palmiformis</name>
    <dbReference type="NCBI Taxonomy" id="53620"/>
    <lineage>
        <taxon>Eukaryota</taxon>
        <taxon>Metazoa</taxon>
        <taxon>Spiralia</taxon>
        <taxon>Lophotrochozoa</taxon>
        <taxon>Annelida</taxon>
        <taxon>Polychaeta</taxon>
        <taxon>Sedentaria</taxon>
        <taxon>Canalipalpata</taxon>
        <taxon>Terebellida</taxon>
        <taxon>Terebelliformia</taxon>
        <taxon>Alvinellidae</taxon>
        <taxon>Paralvinella</taxon>
    </lineage>
</organism>
<accession>A0AAD9MRJ9</accession>
<evidence type="ECO:0000313" key="2">
    <source>
        <dbReference type="Proteomes" id="UP001208570"/>
    </source>
</evidence>
<keyword evidence="2" id="KW-1185">Reference proteome</keyword>